<sequence>MALAFEVVQFDTGISPAAVDVEQTRDVTFPGKIREDADGNPVIDVAIRSYSFAAYVNGQPEDWELGGQTLRLEVSRSGHTSGQITLRMNMRPRLSEVRNPAYQFKGTVEALVMADLV</sequence>
<protein>
    <submittedName>
        <fullName evidence="1">Uncharacterized protein</fullName>
    </submittedName>
</protein>
<accession>A0ABP6M596</accession>
<proteinExistence type="predicted"/>
<dbReference type="Proteomes" id="UP001501637">
    <property type="component" value="Unassembled WGS sequence"/>
</dbReference>
<reference evidence="2" key="1">
    <citation type="journal article" date="2019" name="Int. J. Syst. Evol. Microbiol.">
        <title>The Global Catalogue of Microorganisms (GCM) 10K type strain sequencing project: providing services to taxonomists for standard genome sequencing and annotation.</title>
        <authorList>
            <consortium name="The Broad Institute Genomics Platform"/>
            <consortium name="The Broad Institute Genome Sequencing Center for Infectious Disease"/>
            <person name="Wu L."/>
            <person name="Ma J."/>
        </authorList>
    </citation>
    <scope>NUCLEOTIDE SEQUENCE [LARGE SCALE GENOMIC DNA]</scope>
    <source>
        <strain evidence="2">JCM 9092</strain>
    </source>
</reference>
<dbReference type="EMBL" id="BAAAUG010000003">
    <property type="protein sequence ID" value="GAA3080116.1"/>
    <property type="molecule type" value="Genomic_DNA"/>
</dbReference>
<evidence type="ECO:0000313" key="2">
    <source>
        <dbReference type="Proteomes" id="UP001501637"/>
    </source>
</evidence>
<evidence type="ECO:0000313" key="1">
    <source>
        <dbReference type="EMBL" id="GAA3080116.1"/>
    </source>
</evidence>
<dbReference type="RefSeq" id="WP_344518158.1">
    <property type="nucleotide sequence ID" value="NZ_BAAAUG010000003.1"/>
</dbReference>
<keyword evidence="2" id="KW-1185">Reference proteome</keyword>
<comment type="caution">
    <text evidence="1">The sequence shown here is derived from an EMBL/GenBank/DDBJ whole genome shotgun (WGS) entry which is preliminary data.</text>
</comment>
<name>A0ABP6M596_9ACTN</name>
<organism evidence="1 2">
    <name type="scientific">Streptomyces rectiviolaceus</name>
    <dbReference type="NCBI Taxonomy" id="332591"/>
    <lineage>
        <taxon>Bacteria</taxon>
        <taxon>Bacillati</taxon>
        <taxon>Actinomycetota</taxon>
        <taxon>Actinomycetes</taxon>
        <taxon>Kitasatosporales</taxon>
        <taxon>Streptomycetaceae</taxon>
        <taxon>Streptomyces</taxon>
    </lineage>
</organism>
<gene>
    <name evidence="1" type="ORF">GCM10010449_00320</name>
</gene>